<accession>A0A8S0RNP2</accession>
<dbReference type="Proteomes" id="UP000594638">
    <property type="component" value="Unassembled WGS sequence"/>
</dbReference>
<reference evidence="2 3" key="1">
    <citation type="submission" date="2019-12" db="EMBL/GenBank/DDBJ databases">
        <authorList>
            <person name="Alioto T."/>
            <person name="Alioto T."/>
            <person name="Gomez Garrido J."/>
        </authorList>
    </citation>
    <scope>NUCLEOTIDE SEQUENCE [LARGE SCALE GENOMIC DNA]</scope>
</reference>
<evidence type="ECO:0000313" key="2">
    <source>
        <dbReference type="EMBL" id="CAA2981544.1"/>
    </source>
</evidence>
<dbReference type="EMBL" id="CACTIH010003675">
    <property type="protein sequence ID" value="CAA2981544.1"/>
    <property type="molecule type" value="Genomic_DNA"/>
</dbReference>
<protein>
    <submittedName>
        <fullName evidence="2">Uncharacterized protein</fullName>
    </submittedName>
</protein>
<proteinExistence type="predicted"/>
<feature type="region of interest" description="Disordered" evidence="1">
    <location>
        <begin position="31"/>
        <end position="51"/>
    </location>
</feature>
<name>A0A8S0RNP2_OLEEU</name>
<organism evidence="2 3">
    <name type="scientific">Olea europaea subsp. europaea</name>
    <dbReference type="NCBI Taxonomy" id="158383"/>
    <lineage>
        <taxon>Eukaryota</taxon>
        <taxon>Viridiplantae</taxon>
        <taxon>Streptophyta</taxon>
        <taxon>Embryophyta</taxon>
        <taxon>Tracheophyta</taxon>
        <taxon>Spermatophyta</taxon>
        <taxon>Magnoliopsida</taxon>
        <taxon>eudicotyledons</taxon>
        <taxon>Gunneridae</taxon>
        <taxon>Pentapetalae</taxon>
        <taxon>asterids</taxon>
        <taxon>lamiids</taxon>
        <taxon>Lamiales</taxon>
        <taxon>Oleaceae</taxon>
        <taxon>Oleeae</taxon>
        <taxon>Olea</taxon>
    </lineage>
</organism>
<evidence type="ECO:0000256" key="1">
    <source>
        <dbReference type="SAM" id="MobiDB-lite"/>
    </source>
</evidence>
<dbReference type="AlphaFoldDB" id="A0A8S0RNP2"/>
<gene>
    <name evidence="2" type="ORF">OLEA9_A113300</name>
</gene>
<evidence type="ECO:0000313" key="3">
    <source>
        <dbReference type="Proteomes" id="UP000594638"/>
    </source>
</evidence>
<comment type="caution">
    <text evidence="2">The sequence shown here is derived from an EMBL/GenBank/DDBJ whole genome shotgun (WGS) entry which is preliminary data.</text>
</comment>
<dbReference type="Gramene" id="OE9A113300T1">
    <property type="protein sequence ID" value="OE9A113300C1"/>
    <property type="gene ID" value="OE9A113300"/>
</dbReference>
<keyword evidence="3" id="KW-1185">Reference proteome</keyword>
<sequence>MRAKRVREIDQRYLGLNLEVEEGVKEMSSRLSRTSKRRARETQRWHSRTLALQSSDGEGRAHWRREAFAVSPPPDIGAACENSSTVIDSNLPIACTAGRAVLRRYTAGQVMIHRCSYFGTAA</sequence>